<keyword evidence="4" id="KW-1185">Reference proteome</keyword>
<feature type="compositionally biased region" description="Low complexity" evidence="1">
    <location>
        <begin position="83"/>
        <end position="94"/>
    </location>
</feature>
<dbReference type="STRING" id="684552.SAMN04489719_1299"/>
<organism evidence="3 4">
    <name type="scientific">Agrococcus carbonis</name>
    <dbReference type="NCBI Taxonomy" id="684552"/>
    <lineage>
        <taxon>Bacteria</taxon>
        <taxon>Bacillati</taxon>
        <taxon>Actinomycetota</taxon>
        <taxon>Actinomycetes</taxon>
        <taxon>Micrococcales</taxon>
        <taxon>Microbacteriaceae</taxon>
        <taxon>Agrococcus</taxon>
    </lineage>
</organism>
<protein>
    <submittedName>
        <fullName evidence="3">Uncharacterized protein</fullName>
    </submittedName>
</protein>
<proteinExistence type="predicted"/>
<name>A0A1H1NLD2_9MICO</name>
<evidence type="ECO:0000256" key="2">
    <source>
        <dbReference type="SAM" id="Phobius"/>
    </source>
</evidence>
<dbReference type="Proteomes" id="UP000199649">
    <property type="component" value="Chromosome I"/>
</dbReference>
<keyword evidence="2" id="KW-0472">Membrane</keyword>
<evidence type="ECO:0000313" key="3">
    <source>
        <dbReference type="EMBL" id="SDR99693.1"/>
    </source>
</evidence>
<gene>
    <name evidence="3" type="ORF">SAMN04489719_1299</name>
</gene>
<dbReference type="EMBL" id="LT629734">
    <property type="protein sequence ID" value="SDR99693.1"/>
    <property type="molecule type" value="Genomic_DNA"/>
</dbReference>
<feature type="region of interest" description="Disordered" evidence="1">
    <location>
        <begin position="1"/>
        <end position="33"/>
    </location>
</feature>
<sequence length="285" mass="29199">MSEQPPPMGDDFQARMRRGLSTMAVRERVRERRRTQAIAGGALAVIAAAVVGVGAWQLAGAAGDPHRDQAAPTPGVSQPADTPAPSEPGASEAAPTDRPDPTAPPGLEGVAAGEPEVLDVLRCEECGDAGAAGQAPVVERTFDVYLVCEADGTVDYGGQRWVDCADHPAGTGFTQLGVADLIDDGDPRFTASDDFDGALSIVDAGAPPVGSIDGASATVSVECHRDQGAVTVGGVRFDCAAGWEGYGVQSVTQAAWGVPIRPGEIGPRIELEGDALVSVTYAVER</sequence>
<reference evidence="4" key="1">
    <citation type="submission" date="2016-10" db="EMBL/GenBank/DDBJ databases">
        <authorList>
            <person name="Varghese N."/>
            <person name="Submissions S."/>
        </authorList>
    </citation>
    <scope>NUCLEOTIDE SEQUENCE [LARGE SCALE GENOMIC DNA]</scope>
    <source>
        <strain evidence="4">DSM 22965</strain>
    </source>
</reference>
<dbReference type="AlphaFoldDB" id="A0A1H1NLD2"/>
<feature type="transmembrane region" description="Helical" evidence="2">
    <location>
        <begin position="37"/>
        <end position="59"/>
    </location>
</feature>
<keyword evidence="2" id="KW-0812">Transmembrane</keyword>
<evidence type="ECO:0000313" key="4">
    <source>
        <dbReference type="Proteomes" id="UP000199649"/>
    </source>
</evidence>
<dbReference type="OrthoDB" id="9795306at2"/>
<evidence type="ECO:0000256" key="1">
    <source>
        <dbReference type="SAM" id="MobiDB-lite"/>
    </source>
</evidence>
<dbReference type="RefSeq" id="WP_092666254.1">
    <property type="nucleotide sequence ID" value="NZ_LT629734.1"/>
</dbReference>
<keyword evidence="2" id="KW-1133">Transmembrane helix</keyword>
<accession>A0A1H1NLD2</accession>
<feature type="region of interest" description="Disordered" evidence="1">
    <location>
        <begin position="62"/>
        <end position="110"/>
    </location>
</feature>